<evidence type="ECO:0000259" key="5">
    <source>
        <dbReference type="PROSITE" id="PS51172"/>
    </source>
</evidence>
<dbReference type="SUPFAM" id="SSF49785">
    <property type="entry name" value="Galactose-binding domain-like"/>
    <property type="match status" value="2"/>
</dbReference>
<evidence type="ECO:0000259" key="7">
    <source>
        <dbReference type="PROSITE" id="PS51764"/>
    </source>
</evidence>
<keyword evidence="9" id="KW-1185">Reference proteome</keyword>
<dbReference type="Gene3D" id="2.60.120.260">
    <property type="entry name" value="Galactose-binding domain-like"/>
    <property type="match status" value="2"/>
</dbReference>
<name>A0ABM8UN96_9BACT</name>
<reference evidence="8 9" key="1">
    <citation type="submission" date="2021-04" db="EMBL/GenBank/DDBJ databases">
        <authorList>
            <person name="Rodrigo-Torres L."/>
            <person name="Arahal R. D."/>
            <person name="Lucena T."/>
        </authorList>
    </citation>
    <scope>NUCLEOTIDE SEQUENCE [LARGE SCALE GENOMIC DNA]</scope>
    <source>
        <strain evidence="8 9">CECT 9623</strain>
    </source>
</reference>
<gene>
    <name evidence="8" type="ORF">DYBT9623_01725</name>
</gene>
<dbReference type="PANTHER" id="PTHR40079">
    <property type="entry name" value="MANNAN ENDO-1,4-BETA-MANNOSIDASE E-RELATED"/>
    <property type="match status" value="1"/>
</dbReference>
<evidence type="ECO:0008006" key="10">
    <source>
        <dbReference type="Google" id="ProtNLM"/>
    </source>
</evidence>
<keyword evidence="2 4" id="KW-0378">Hydrolase</keyword>
<comment type="caution">
    <text evidence="8">The sequence shown here is derived from an EMBL/GenBank/DDBJ whole genome shotgun (WGS) entry which is preliminary data.</text>
</comment>
<proteinExistence type="inferred from homology"/>
<dbReference type="NCBIfam" id="TIGR04183">
    <property type="entry name" value="Por_Secre_tail"/>
    <property type="match status" value="1"/>
</dbReference>
<dbReference type="PROSITE" id="PS51172">
    <property type="entry name" value="CBM3"/>
    <property type="match status" value="2"/>
</dbReference>
<evidence type="ECO:0000256" key="4">
    <source>
        <dbReference type="PROSITE-ProRule" id="PRU01100"/>
    </source>
</evidence>
<feature type="active site" description="Proton donor" evidence="4">
    <location>
        <position position="470"/>
    </location>
</feature>
<evidence type="ECO:0000313" key="9">
    <source>
        <dbReference type="Proteomes" id="UP000679725"/>
    </source>
</evidence>
<dbReference type="PRINTS" id="PR00739">
    <property type="entry name" value="GLHYDRLASE26"/>
</dbReference>
<dbReference type="InterPro" id="IPR008979">
    <property type="entry name" value="Galactose-bd-like_sf"/>
</dbReference>
<evidence type="ECO:0000256" key="3">
    <source>
        <dbReference type="ARBA" id="ARBA00023295"/>
    </source>
</evidence>
<comment type="similarity">
    <text evidence="1 4">Belongs to the glycosyl hydrolase 26 family.</text>
</comment>
<dbReference type="InterPro" id="IPR001956">
    <property type="entry name" value="CBM3"/>
</dbReference>
<dbReference type="Gene3D" id="2.60.40.710">
    <property type="entry name" value="Endoglucanase-like"/>
    <property type="match status" value="2"/>
</dbReference>
<feature type="domain" description="CBM6" evidence="6">
    <location>
        <begin position="178"/>
        <end position="295"/>
    </location>
</feature>
<dbReference type="Pfam" id="PF16990">
    <property type="entry name" value="CBM_35"/>
    <property type="match status" value="2"/>
</dbReference>
<sequence length="1029" mass="112453">MQAPVQTHCMSAIRKLTAIHAFTLIALLSISTSLLGADPIKLEAEAAQGVTLNGVQIVQDQPGYSGTGYAWGFDDDSNGGDNMVFTFSAPAGSYQLTVGYYSPYGDKKTQVTVNGASSEQDLKLTNTDFGAAVIGSFQLLNGQNTITINKNWGYYGIDFIVLTPASVKPPTIVRLVNGRAEAEAGDLTGVDVSSANTGFSGTGYVTGFDNATDQVSITVNAMAGLYDLSFGYASPNGDKGVDFQVNDEKGSSTLKQTIGGFTSSGAGKFLLKAGLNTITIYRGWGYFDIDYIQLTPTTASLPIKPSKMLVDAQATLSTKGLFSYLVDQYGSKVLSGQQDDVEYVLEKTGKEPAIGSFDLMDYSPSRVQFGTNPMRSSEAIIDWAKKGEGRGIISLLWHWNAPTDLINQAPDQLWWRGFYTEATTFDLAAALADKNGTRYQLLLSDIDAIALQLKKFQAADVPVLWRPLHEAPGGWFWWGAKGAGPFKELWQLMYNRLTNYHQLHNLIWVYTGTDTINPAWYPGDQYVDVVGEDIYADPTANLSGNWANAQAQFNGRKLVALTETGNLPNADKVRGFATWWSWFAVWTGSDYIKKQPIDQLQAVYADNDVITRDELPNWRPPVTLKVQYQDADKGNASNSAIRPNLMLVNEGSTPVPYSELTVRYWFTAENSAGINAYIDYAQLGGNKIKTKYVSLPNPRNGATGYLEYSFDPSAGNLAVGNSGIIQSRIVNSDYTNLSEQDDYSYQAATNFTLNNHITLYRTGSDGVAQLIWGIEPDVVPSVVKLKALTQNRNNATNNSSINTFMSIVNEGNVPVSYGDLSVRYWFTAEGTQNLNFFTDYAKLGNANVTGQFVRVGERSKSDTYLQLNIKPTVGMLYPASNTGNIQYRIAKADWSKFNESNDHSFKPAAAMDTNNHVTIYYKGQLIFGTEPAVLSSARLAAEEKTSAFQVSVLGNPVVGESAQVEIRGAAGAAVWMSLTTVNGRTVLEKKIEQAAEIERQILPLGKSTGIYLLRIRTLNESSTVKIIKP</sequence>
<evidence type="ECO:0000256" key="2">
    <source>
        <dbReference type="ARBA" id="ARBA00022801"/>
    </source>
</evidence>
<dbReference type="SUPFAM" id="SSF49384">
    <property type="entry name" value="Carbohydrate-binding domain"/>
    <property type="match status" value="2"/>
</dbReference>
<dbReference type="PROSITE" id="PS51764">
    <property type="entry name" value="GH26"/>
    <property type="match status" value="1"/>
</dbReference>
<dbReference type="InterPro" id="IPR008965">
    <property type="entry name" value="CBM2/CBM3_carb-bd_dom_sf"/>
</dbReference>
<evidence type="ECO:0000256" key="1">
    <source>
        <dbReference type="ARBA" id="ARBA00007754"/>
    </source>
</evidence>
<dbReference type="Gene3D" id="3.20.20.80">
    <property type="entry name" value="Glycosidases"/>
    <property type="match status" value="1"/>
</dbReference>
<feature type="domain" description="GH26" evidence="7">
    <location>
        <begin position="296"/>
        <end position="613"/>
    </location>
</feature>
<dbReference type="SMART" id="SM01067">
    <property type="entry name" value="CBM_3"/>
    <property type="match status" value="2"/>
</dbReference>
<dbReference type="Proteomes" id="UP000679725">
    <property type="component" value="Unassembled WGS sequence"/>
</dbReference>
<evidence type="ECO:0000259" key="6">
    <source>
        <dbReference type="PROSITE" id="PS51175"/>
    </source>
</evidence>
<feature type="active site" description="Nucleophile" evidence="4">
    <location>
        <position position="563"/>
    </location>
</feature>
<dbReference type="InterPro" id="IPR017853">
    <property type="entry name" value="GH"/>
</dbReference>
<evidence type="ECO:0000313" key="8">
    <source>
        <dbReference type="EMBL" id="CAG5068991.1"/>
    </source>
</evidence>
<keyword evidence="3 4" id="KW-0326">Glycosidase</keyword>
<organism evidence="8 9">
    <name type="scientific">Dyadobacter linearis</name>
    <dbReference type="NCBI Taxonomy" id="2823330"/>
    <lineage>
        <taxon>Bacteria</taxon>
        <taxon>Pseudomonadati</taxon>
        <taxon>Bacteroidota</taxon>
        <taxon>Cytophagia</taxon>
        <taxon>Cytophagales</taxon>
        <taxon>Spirosomataceae</taxon>
        <taxon>Dyadobacter</taxon>
    </lineage>
</organism>
<accession>A0ABM8UN96</accession>
<dbReference type="PANTHER" id="PTHR40079:SF4">
    <property type="entry name" value="GH26 DOMAIN-CONTAINING PROTEIN-RELATED"/>
    <property type="match status" value="1"/>
</dbReference>
<dbReference type="InterPro" id="IPR022790">
    <property type="entry name" value="GH26_dom"/>
</dbReference>
<feature type="domain" description="CBM3" evidence="5">
    <location>
        <begin position="621"/>
        <end position="777"/>
    </location>
</feature>
<dbReference type="Pfam" id="PF00942">
    <property type="entry name" value="CBM_3"/>
    <property type="match status" value="2"/>
</dbReference>
<dbReference type="PROSITE" id="PS51175">
    <property type="entry name" value="CBM6"/>
    <property type="match status" value="2"/>
</dbReference>
<dbReference type="InterPro" id="IPR005084">
    <property type="entry name" value="CBM6"/>
</dbReference>
<feature type="domain" description="CBM6" evidence="6">
    <location>
        <begin position="40"/>
        <end position="163"/>
    </location>
</feature>
<protein>
    <recommendedName>
        <fullName evidence="10">Mannan endo-1,4-beta-mannosidase</fullName>
    </recommendedName>
</protein>
<dbReference type="CDD" id="cd04086">
    <property type="entry name" value="CBM35_mannanase-like"/>
    <property type="match status" value="2"/>
</dbReference>
<dbReference type="SUPFAM" id="SSF51445">
    <property type="entry name" value="(Trans)glycosidases"/>
    <property type="match status" value="1"/>
</dbReference>
<dbReference type="InterPro" id="IPR000805">
    <property type="entry name" value="Glyco_hydro_26"/>
</dbReference>
<dbReference type="InterPro" id="IPR036966">
    <property type="entry name" value="CBM3_sf"/>
</dbReference>
<dbReference type="InterPro" id="IPR026444">
    <property type="entry name" value="Secre_tail"/>
</dbReference>
<feature type="domain" description="CBM3" evidence="5">
    <location>
        <begin position="781"/>
        <end position="932"/>
    </location>
</feature>
<dbReference type="Pfam" id="PF02156">
    <property type="entry name" value="Glyco_hydro_26"/>
    <property type="match status" value="1"/>
</dbReference>
<dbReference type="EMBL" id="CAJRAU010000002">
    <property type="protein sequence ID" value="CAG5068991.1"/>
    <property type="molecule type" value="Genomic_DNA"/>
</dbReference>